<name>A0A8S5N8S5_9CAUD</name>
<sequence length="82" mass="9578">MRDKGTNEVRAMLTDVTIAVIRRTIDADPDKSQNSIIRDVMDTWAKKVVIRDLRKRDKAIFRINEYEKYGIDTATLRHETAK</sequence>
<protein>
    <submittedName>
        <fullName evidence="1">Uncharacterized protein</fullName>
    </submittedName>
</protein>
<reference evidence="1" key="1">
    <citation type="journal article" date="2021" name="Proc. Natl. Acad. Sci. U.S.A.">
        <title>A Catalog of Tens of Thousands of Viruses from Human Metagenomes Reveals Hidden Associations with Chronic Diseases.</title>
        <authorList>
            <person name="Tisza M.J."/>
            <person name="Buck C.B."/>
        </authorList>
    </citation>
    <scope>NUCLEOTIDE SEQUENCE</scope>
    <source>
        <strain evidence="1">CtHaT25</strain>
    </source>
</reference>
<proteinExistence type="predicted"/>
<organism evidence="1">
    <name type="scientific">Myoviridae sp. ctHaT25</name>
    <dbReference type="NCBI Taxonomy" id="2826635"/>
    <lineage>
        <taxon>Viruses</taxon>
        <taxon>Duplodnaviria</taxon>
        <taxon>Heunggongvirae</taxon>
        <taxon>Uroviricota</taxon>
        <taxon>Caudoviricetes</taxon>
    </lineage>
</organism>
<accession>A0A8S5N8S5</accession>
<dbReference type="EMBL" id="BK015105">
    <property type="protein sequence ID" value="DAD91181.1"/>
    <property type="molecule type" value="Genomic_DNA"/>
</dbReference>
<evidence type="ECO:0000313" key="1">
    <source>
        <dbReference type="EMBL" id="DAD91181.1"/>
    </source>
</evidence>